<name>A0A5C2SHE9_9APHY</name>
<feature type="region of interest" description="Disordered" evidence="1">
    <location>
        <begin position="13"/>
        <end position="41"/>
    </location>
</feature>
<protein>
    <submittedName>
        <fullName evidence="2">Uncharacterized protein</fullName>
    </submittedName>
</protein>
<dbReference type="EMBL" id="ML122258">
    <property type="protein sequence ID" value="RPD62654.1"/>
    <property type="molecule type" value="Genomic_DNA"/>
</dbReference>
<keyword evidence="3" id="KW-1185">Reference proteome</keyword>
<dbReference type="AlphaFoldDB" id="A0A5C2SHE9"/>
<evidence type="ECO:0000313" key="3">
    <source>
        <dbReference type="Proteomes" id="UP000313359"/>
    </source>
</evidence>
<evidence type="ECO:0000313" key="2">
    <source>
        <dbReference type="EMBL" id="RPD62654.1"/>
    </source>
</evidence>
<sequence>MCWIISLPLPLQPKSPADQAGRSHTPAPPPPAPAARPSPPVVRPPPLALALAARTDILPLARDVLRILSSLPAAFPSLSPNLPAQNVIRTPDSIGRFHCSAAPMQRESRPLRPINLPPPAMQTHLKLVYYQLPLTHDMTLATYPQAHWPMCSSNLNQVARQSPEYLFVLDRTVALASSPITPENAHRSIPCRRRESDYSMVTN</sequence>
<evidence type="ECO:0000256" key="1">
    <source>
        <dbReference type="SAM" id="MobiDB-lite"/>
    </source>
</evidence>
<proteinExistence type="predicted"/>
<accession>A0A5C2SHE9</accession>
<reference evidence="2" key="1">
    <citation type="journal article" date="2018" name="Genome Biol. Evol.">
        <title>Genomics and development of Lentinus tigrinus, a white-rot wood-decaying mushroom with dimorphic fruiting bodies.</title>
        <authorList>
            <person name="Wu B."/>
            <person name="Xu Z."/>
            <person name="Knudson A."/>
            <person name="Carlson A."/>
            <person name="Chen N."/>
            <person name="Kovaka S."/>
            <person name="LaButti K."/>
            <person name="Lipzen A."/>
            <person name="Pennachio C."/>
            <person name="Riley R."/>
            <person name="Schakwitz W."/>
            <person name="Umezawa K."/>
            <person name="Ohm R.A."/>
            <person name="Grigoriev I.V."/>
            <person name="Nagy L.G."/>
            <person name="Gibbons J."/>
            <person name="Hibbett D."/>
        </authorList>
    </citation>
    <scope>NUCLEOTIDE SEQUENCE [LARGE SCALE GENOMIC DNA]</scope>
    <source>
        <strain evidence="2">ALCF2SS1-6</strain>
    </source>
</reference>
<feature type="compositionally biased region" description="Pro residues" evidence="1">
    <location>
        <begin position="26"/>
        <end position="41"/>
    </location>
</feature>
<organism evidence="2 3">
    <name type="scientific">Lentinus tigrinus ALCF2SS1-6</name>
    <dbReference type="NCBI Taxonomy" id="1328759"/>
    <lineage>
        <taxon>Eukaryota</taxon>
        <taxon>Fungi</taxon>
        <taxon>Dikarya</taxon>
        <taxon>Basidiomycota</taxon>
        <taxon>Agaricomycotina</taxon>
        <taxon>Agaricomycetes</taxon>
        <taxon>Polyporales</taxon>
        <taxon>Polyporaceae</taxon>
        <taxon>Lentinus</taxon>
    </lineage>
</organism>
<gene>
    <name evidence="2" type="ORF">L227DRAFT_432785</name>
</gene>
<dbReference type="Proteomes" id="UP000313359">
    <property type="component" value="Unassembled WGS sequence"/>
</dbReference>